<feature type="transmembrane region" description="Helical" evidence="13">
    <location>
        <begin position="390"/>
        <end position="414"/>
    </location>
</feature>
<comment type="function">
    <text evidence="1">Multidrug efflux pump.</text>
</comment>
<evidence type="ECO:0000256" key="11">
    <source>
        <dbReference type="ARBA" id="ARBA00023136"/>
    </source>
</evidence>
<dbReference type="NCBIfam" id="TIGR00797">
    <property type="entry name" value="matE"/>
    <property type="match status" value="1"/>
</dbReference>
<dbReference type="Proteomes" id="UP000236311">
    <property type="component" value="Unassembled WGS sequence"/>
</dbReference>
<evidence type="ECO:0000256" key="4">
    <source>
        <dbReference type="ARBA" id="ARBA00020268"/>
    </source>
</evidence>
<comment type="subcellular location">
    <subcellularLocation>
        <location evidence="2">Cell membrane</location>
        <topology evidence="2">Multi-pass membrane protein</topology>
    </subcellularLocation>
</comment>
<feature type="transmembrane region" description="Helical" evidence="13">
    <location>
        <begin position="136"/>
        <end position="158"/>
    </location>
</feature>
<comment type="similarity">
    <text evidence="3">Belongs to the multi antimicrobial extrusion (MATE) (TC 2.A.66.1) family.</text>
</comment>
<feature type="transmembrane region" description="Helical" evidence="13">
    <location>
        <begin position="170"/>
        <end position="191"/>
    </location>
</feature>
<feature type="transmembrane region" description="Helical" evidence="13">
    <location>
        <begin position="250"/>
        <end position="274"/>
    </location>
</feature>
<feature type="transmembrane region" description="Helical" evidence="13">
    <location>
        <begin position="94"/>
        <end position="116"/>
    </location>
</feature>
<dbReference type="PIRSF" id="PIRSF006603">
    <property type="entry name" value="DinF"/>
    <property type="match status" value="1"/>
</dbReference>
<dbReference type="EMBL" id="OFSM01000002">
    <property type="protein sequence ID" value="SOY27655.1"/>
    <property type="molecule type" value="Genomic_DNA"/>
</dbReference>
<evidence type="ECO:0000313" key="15">
    <source>
        <dbReference type="Proteomes" id="UP000236311"/>
    </source>
</evidence>
<keyword evidence="7" id="KW-1003">Cell membrane</keyword>
<dbReference type="Pfam" id="PF01554">
    <property type="entry name" value="MatE"/>
    <property type="match status" value="2"/>
</dbReference>
<sequence>MANRTKNMTEGKPGSLILTFALPLMAGNVFQQLYTVVDTMVVGKVLGVSALAALGAADWLNWMMLGIIQGFTQGFGILMAQEFGAKQYGRLRKVVGSAGVLSVFFAFLLVTVGQLAVGPVLDLLQTPDAILSGAQLYLRIMFMGLPIVTAYNLFACILRSLGDGQTPLQAMVVASVTNIALDLLFVTVFHWGIAGAAAATLIAQLISGLYCLYFICRIELLKMSRQDFRIESGLCGKLLFLGFPMALQNCMIAVGGMIIQFVVNGFGVVFIAGYTATNKLYGILEIAATSYGYAMITYVGQNLGAGKSRRIRQGMRDAIIIALVTSVVIAAVMLGFGRIILGWFISGTPQEMEAALEVAYQYLTIMSLCLPVLYILHVTRAAIQGMGNTLLPMASGIAEFLMRTVTALLLPIVIGETGIYLAEIAAWMGADVVLVSSYFVMVRKLPEDKGEEMTEVCA</sequence>
<feature type="transmembrane region" description="Helical" evidence="13">
    <location>
        <begin position="280"/>
        <end position="299"/>
    </location>
</feature>
<keyword evidence="8 13" id="KW-0812">Transmembrane</keyword>
<dbReference type="GO" id="GO:0006811">
    <property type="term" value="P:monoatomic ion transport"/>
    <property type="evidence" value="ECO:0007669"/>
    <property type="project" value="UniProtKB-KW"/>
</dbReference>
<evidence type="ECO:0000256" key="8">
    <source>
        <dbReference type="ARBA" id="ARBA00022692"/>
    </source>
</evidence>
<evidence type="ECO:0000313" key="14">
    <source>
        <dbReference type="EMBL" id="SOY27655.1"/>
    </source>
</evidence>
<protein>
    <recommendedName>
        <fullName evidence="4">Probable multidrug resistance protein NorM</fullName>
    </recommendedName>
    <alternativeName>
        <fullName evidence="12">Multidrug-efflux transporter</fullName>
    </alternativeName>
</protein>
<keyword evidence="15" id="KW-1185">Reference proteome</keyword>
<evidence type="ECO:0000256" key="1">
    <source>
        <dbReference type="ARBA" id="ARBA00003408"/>
    </source>
</evidence>
<evidence type="ECO:0000256" key="5">
    <source>
        <dbReference type="ARBA" id="ARBA00022448"/>
    </source>
</evidence>
<proteinExistence type="inferred from homology"/>
<dbReference type="PANTHER" id="PTHR43298:SF2">
    <property type="entry name" value="FMN_FAD EXPORTER YEEO-RELATED"/>
    <property type="match status" value="1"/>
</dbReference>
<dbReference type="InterPro" id="IPR050222">
    <property type="entry name" value="MATE_MdtK"/>
</dbReference>
<keyword evidence="11 13" id="KW-0472">Membrane</keyword>
<evidence type="ECO:0000256" key="2">
    <source>
        <dbReference type="ARBA" id="ARBA00004651"/>
    </source>
</evidence>
<feature type="transmembrane region" description="Helical" evidence="13">
    <location>
        <begin position="197"/>
        <end position="216"/>
    </location>
</feature>
<keyword evidence="10" id="KW-0406">Ion transport</keyword>
<feature type="transmembrane region" description="Helical" evidence="13">
    <location>
        <begin position="420"/>
        <end position="441"/>
    </location>
</feature>
<dbReference type="GO" id="GO:0005886">
    <property type="term" value="C:plasma membrane"/>
    <property type="evidence" value="ECO:0007669"/>
    <property type="project" value="UniProtKB-SubCell"/>
</dbReference>
<dbReference type="AlphaFoldDB" id="A0A2K4ZB15"/>
<evidence type="ECO:0000256" key="9">
    <source>
        <dbReference type="ARBA" id="ARBA00022989"/>
    </source>
</evidence>
<organism evidence="14 15">
    <name type="scientific">Acetatifactor muris</name>
    <dbReference type="NCBI Taxonomy" id="879566"/>
    <lineage>
        <taxon>Bacteria</taxon>
        <taxon>Bacillati</taxon>
        <taxon>Bacillota</taxon>
        <taxon>Clostridia</taxon>
        <taxon>Lachnospirales</taxon>
        <taxon>Lachnospiraceae</taxon>
        <taxon>Acetatifactor</taxon>
    </lineage>
</organism>
<gene>
    <name evidence="14" type="primary">mepA_3</name>
    <name evidence="14" type="ORF">AMURIS_00359</name>
</gene>
<reference evidence="14 15" key="1">
    <citation type="submission" date="2018-01" db="EMBL/GenBank/DDBJ databases">
        <authorList>
            <person name="Gaut B.S."/>
            <person name="Morton B.R."/>
            <person name="Clegg M.T."/>
            <person name="Duvall M.R."/>
        </authorList>
    </citation>
    <scope>NUCLEOTIDE SEQUENCE [LARGE SCALE GENOMIC DNA]</scope>
    <source>
        <strain evidence="14">GP69</strain>
    </source>
</reference>
<evidence type="ECO:0000256" key="7">
    <source>
        <dbReference type="ARBA" id="ARBA00022475"/>
    </source>
</evidence>
<evidence type="ECO:0000256" key="13">
    <source>
        <dbReference type="SAM" id="Phobius"/>
    </source>
</evidence>
<dbReference type="GO" id="GO:0015297">
    <property type="term" value="F:antiporter activity"/>
    <property type="evidence" value="ECO:0007669"/>
    <property type="project" value="UniProtKB-KW"/>
</dbReference>
<feature type="transmembrane region" description="Helical" evidence="13">
    <location>
        <begin position="320"/>
        <end position="346"/>
    </location>
</feature>
<dbReference type="RefSeq" id="WP_103237787.1">
    <property type="nucleotide sequence ID" value="NZ_JANJZD010000002.1"/>
</dbReference>
<evidence type="ECO:0000256" key="3">
    <source>
        <dbReference type="ARBA" id="ARBA00010199"/>
    </source>
</evidence>
<dbReference type="OrthoDB" id="9776324at2"/>
<accession>A0A2K4ZB15</accession>
<name>A0A2K4ZB15_9FIRM</name>
<dbReference type="GO" id="GO:0042910">
    <property type="term" value="F:xenobiotic transmembrane transporter activity"/>
    <property type="evidence" value="ECO:0007669"/>
    <property type="project" value="InterPro"/>
</dbReference>
<keyword evidence="9 13" id="KW-1133">Transmembrane helix</keyword>
<evidence type="ECO:0000256" key="10">
    <source>
        <dbReference type="ARBA" id="ARBA00023065"/>
    </source>
</evidence>
<feature type="transmembrane region" description="Helical" evidence="13">
    <location>
        <begin position="358"/>
        <end position="378"/>
    </location>
</feature>
<keyword evidence="5" id="KW-0813">Transport</keyword>
<keyword evidence="6" id="KW-0050">Antiport</keyword>
<dbReference type="InterPro" id="IPR002528">
    <property type="entry name" value="MATE_fam"/>
</dbReference>
<evidence type="ECO:0000256" key="12">
    <source>
        <dbReference type="ARBA" id="ARBA00031636"/>
    </source>
</evidence>
<evidence type="ECO:0000256" key="6">
    <source>
        <dbReference type="ARBA" id="ARBA00022449"/>
    </source>
</evidence>
<dbReference type="InterPro" id="IPR048279">
    <property type="entry name" value="MdtK-like"/>
</dbReference>
<dbReference type="CDD" id="cd13138">
    <property type="entry name" value="MATE_yoeA_like"/>
    <property type="match status" value="1"/>
</dbReference>
<dbReference type="PANTHER" id="PTHR43298">
    <property type="entry name" value="MULTIDRUG RESISTANCE PROTEIN NORM-RELATED"/>
    <property type="match status" value="1"/>
</dbReference>